<dbReference type="PROSITE" id="PS51186">
    <property type="entry name" value="GNAT"/>
    <property type="match status" value="1"/>
</dbReference>
<dbReference type="EMBL" id="JAAGOX010000057">
    <property type="protein sequence ID" value="NDW47927.1"/>
    <property type="molecule type" value="Genomic_DNA"/>
</dbReference>
<protein>
    <submittedName>
        <fullName evidence="4">GNAT family N-acetyltransferase</fullName>
    </submittedName>
</protein>
<dbReference type="GO" id="GO:0016747">
    <property type="term" value="F:acyltransferase activity, transferring groups other than amino-acyl groups"/>
    <property type="evidence" value="ECO:0007669"/>
    <property type="project" value="InterPro"/>
</dbReference>
<sequence length="303" mass="32188">MTVHLALTALEGDYAVTRRAPGEGLPDWLAGPGLLSVTQAPDEVSILCLADRVPAKQVSARGWQAVQVDTCAPLDQPGVVLAAVEPVTRAGLGIFVTSTHDRDYLLVRAARIARAEAAWLAAGHRVSRGGVTLRLAGPDDAEALACLHFRVWQETYARIAPPEVRLALTKARRLAYWRDRLGQDGATVIAERAGEAVALAALSPASDLDGFGDAMELGHLYVASEVRGTGLGRRLLTIARAMAGAQDGRGLVLAVVRENTPAVAFYTGQGGQVLAERRDKGPLWPSDNLILGWEPEDKAKASV</sequence>
<keyword evidence="1 4" id="KW-0808">Transferase</keyword>
<gene>
    <name evidence="4" type="ORF">G0P99_23525</name>
</gene>
<proteinExistence type="predicted"/>
<evidence type="ECO:0000256" key="1">
    <source>
        <dbReference type="ARBA" id="ARBA00022679"/>
    </source>
</evidence>
<dbReference type="Gene3D" id="3.30.2130.10">
    <property type="entry name" value="VC0802-like"/>
    <property type="match status" value="1"/>
</dbReference>
<dbReference type="Pfam" id="PF13840">
    <property type="entry name" value="ACT_7"/>
    <property type="match status" value="1"/>
</dbReference>
<dbReference type="Pfam" id="PF21631">
    <property type="entry name" value="A9CJY8-like_N"/>
    <property type="match status" value="1"/>
</dbReference>
<reference evidence="4" key="1">
    <citation type="submission" date="2020-02" db="EMBL/GenBank/DDBJ databases">
        <title>Delineation of the pyrene-degrading pathway in Roseobacter clade bacteria by genomic analysis.</title>
        <authorList>
            <person name="Zhou H."/>
            <person name="Wang H."/>
        </authorList>
    </citation>
    <scope>NUCLEOTIDE SEQUENCE</scope>
    <source>
        <strain evidence="4">PrR005</strain>
    </source>
</reference>
<dbReference type="InterPro" id="IPR027795">
    <property type="entry name" value="CASTOR_ACT_dom"/>
</dbReference>
<dbReference type="AlphaFoldDB" id="A0A6B2NZ15"/>
<dbReference type="RefSeq" id="WP_164132939.1">
    <property type="nucleotide sequence ID" value="NZ_JAAGOX010000057.1"/>
</dbReference>
<dbReference type="CDD" id="cd04301">
    <property type="entry name" value="NAT_SF"/>
    <property type="match status" value="1"/>
</dbReference>
<dbReference type="PANTHER" id="PTHR43877:SF1">
    <property type="entry name" value="ACETYLTRANSFERASE"/>
    <property type="match status" value="1"/>
</dbReference>
<organism evidence="4">
    <name type="scientific">Ruegeria sp. PrR005</name>
    <dbReference type="NCBI Taxonomy" id="2706882"/>
    <lineage>
        <taxon>Bacteria</taxon>
        <taxon>Pseudomonadati</taxon>
        <taxon>Pseudomonadota</taxon>
        <taxon>Alphaproteobacteria</taxon>
        <taxon>Rhodobacterales</taxon>
        <taxon>Roseobacteraceae</taxon>
        <taxon>Ruegeria</taxon>
    </lineage>
</organism>
<evidence type="ECO:0000256" key="2">
    <source>
        <dbReference type="ARBA" id="ARBA00023315"/>
    </source>
</evidence>
<dbReference type="PANTHER" id="PTHR43877">
    <property type="entry name" value="AMINOALKYLPHOSPHONATE N-ACETYLTRANSFERASE-RELATED-RELATED"/>
    <property type="match status" value="1"/>
</dbReference>
<accession>A0A6B2NZ15</accession>
<dbReference type="Gene3D" id="3.40.630.30">
    <property type="match status" value="1"/>
</dbReference>
<comment type="caution">
    <text evidence="4">The sequence shown here is derived from an EMBL/GenBank/DDBJ whole genome shotgun (WGS) entry which is preliminary data.</text>
</comment>
<dbReference type="InterPro" id="IPR049447">
    <property type="entry name" value="A9CJY8-like_N"/>
</dbReference>
<dbReference type="SUPFAM" id="SSF55729">
    <property type="entry name" value="Acyl-CoA N-acyltransferases (Nat)"/>
    <property type="match status" value="1"/>
</dbReference>
<dbReference type="Pfam" id="PF00583">
    <property type="entry name" value="Acetyltransf_1"/>
    <property type="match status" value="1"/>
</dbReference>
<dbReference type="InterPro" id="IPR000182">
    <property type="entry name" value="GNAT_dom"/>
</dbReference>
<evidence type="ECO:0000259" key="3">
    <source>
        <dbReference type="PROSITE" id="PS51186"/>
    </source>
</evidence>
<evidence type="ECO:0000313" key="4">
    <source>
        <dbReference type="EMBL" id="NDW47927.1"/>
    </source>
</evidence>
<dbReference type="SUPFAM" id="SSF55021">
    <property type="entry name" value="ACT-like"/>
    <property type="match status" value="2"/>
</dbReference>
<dbReference type="InterPro" id="IPR016181">
    <property type="entry name" value="Acyl_CoA_acyltransferase"/>
</dbReference>
<dbReference type="InterPro" id="IPR050832">
    <property type="entry name" value="Bact_Acetyltransf"/>
</dbReference>
<dbReference type="InterPro" id="IPR045865">
    <property type="entry name" value="ACT-like_dom_sf"/>
</dbReference>
<feature type="domain" description="N-acetyltransferase" evidence="3">
    <location>
        <begin position="131"/>
        <end position="290"/>
    </location>
</feature>
<name>A0A6B2NZ15_9RHOB</name>
<keyword evidence="2" id="KW-0012">Acyltransferase</keyword>